<evidence type="ECO:0000256" key="6">
    <source>
        <dbReference type="ARBA" id="ARBA00033335"/>
    </source>
</evidence>
<evidence type="ECO:0000256" key="7">
    <source>
        <dbReference type="ARBA" id="ARBA00033417"/>
    </source>
</evidence>
<dbReference type="FunFam" id="3.20.20.80:FF:000010">
    <property type="entry name" value="glucan endo-1,3-beta-glucosidase, basic"/>
    <property type="match status" value="1"/>
</dbReference>
<reference evidence="10 11" key="1">
    <citation type="journal article" date="2019" name="Plant Biotechnol. J.">
        <title>The red bayberry genome and genetic basis of sex determination.</title>
        <authorList>
            <person name="Jia H.M."/>
            <person name="Jia H.J."/>
            <person name="Cai Q.L."/>
            <person name="Wang Y."/>
            <person name="Zhao H.B."/>
            <person name="Yang W.F."/>
            <person name="Wang G.Y."/>
            <person name="Li Y.H."/>
            <person name="Zhan D.L."/>
            <person name="Shen Y.T."/>
            <person name="Niu Q.F."/>
            <person name="Chang L."/>
            <person name="Qiu J."/>
            <person name="Zhao L."/>
            <person name="Xie H.B."/>
            <person name="Fu W.Y."/>
            <person name="Jin J."/>
            <person name="Li X.W."/>
            <person name="Jiao Y."/>
            <person name="Zhou C.C."/>
            <person name="Tu T."/>
            <person name="Chai C.Y."/>
            <person name="Gao J.L."/>
            <person name="Fan L.J."/>
            <person name="van de Weg E."/>
            <person name="Wang J.Y."/>
            <person name="Gao Z.S."/>
        </authorList>
    </citation>
    <scope>NUCLEOTIDE SEQUENCE [LARGE SCALE GENOMIC DNA]</scope>
    <source>
        <tissue evidence="10">Leaves</tissue>
    </source>
</reference>
<dbReference type="Gene3D" id="3.20.20.80">
    <property type="entry name" value="Glycosidases"/>
    <property type="match status" value="1"/>
</dbReference>
<dbReference type="SUPFAM" id="SSF51445">
    <property type="entry name" value="(Trans)glycosidases"/>
    <property type="match status" value="1"/>
</dbReference>
<evidence type="ECO:0000313" key="10">
    <source>
        <dbReference type="EMBL" id="KAB1201454.1"/>
    </source>
</evidence>
<keyword evidence="5 9" id="KW-0326">Glycosidase</keyword>
<dbReference type="OrthoDB" id="941679at2759"/>
<proteinExistence type="inferred from homology"/>
<sequence>MRLYGPNRVAQTALSGTNIELMLGVPSKRIHAIASSQAAADAWIQSNVKSYYNVNFKNIAVGNEIAPGDPNTAYIVLAMQNLQTAINNAGLGNRIKVSTAVSPVALAESFPPSKAYFKSEYRPLLDPIIGFLAKENSPLLVNLYPYYSYINNIRNVPLPYALFTSPSVVVQDGPLGYKNIFDASLDAFYWALEKAGKGSLEIVVSETGWPSAGGLATSITNAGTYNTNLAKHVKRGTPKKPGRPIEAYVFAMFDENQKTPELEKHWGLFFPNKMPKYPMDFS</sequence>
<comment type="caution">
    <text evidence="10">The sequence shown here is derived from an EMBL/GenBank/DDBJ whole genome shotgun (WGS) entry which is preliminary data.</text>
</comment>
<dbReference type="Pfam" id="PF00332">
    <property type="entry name" value="Glyco_hydro_17"/>
    <property type="match status" value="1"/>
</dbReference>
<evidence type="ECO:0000256" key="5">
    <source>
        <dbReference type="ARBA" id="ARBA00023295"/>
    </source>
</evidence>
<dbReference type="EC" id="3.2.1.39" evidence="3"/>
<dbReference type="AlphaFoldDB" id="A0A6A1ULU2"/>
<dbReference type="InterPro" id="IPR017853">
    <property type="entry name" value="GH"/>
</dbReference>
<name>A0A6A1ULU2_9ROSI</name>
<dbReference type="GO" id="GO:0005975">
    <property type="term" value="P:carbohydrate metabolic process"/>
    <property type="evidence" value="ECO:0007669"/>
    <property type="project" value="InterPro"/>
</dbReference>
<dbReference type="InterPro" id="IPR044965">
    <property type="entry name" value="Glyco_hydro_17_plant"/>
</dbReference>
<comment type="similarity">
    <text evidence="2 8">Belongs to the glycosyl hydrolase 17 family.</text>
</comment>
<evidence type="ECO:0000313" key="11">
    <source>
        <dbReference type="Proteomes" id="UP000516437"/>
    </source>
</evidence>
<comment type="catalytic activity">
    <reaction evidence="1">
        <text>Hydrolysis of (1-&gt;3)-beta-D-glucosidic linkages in (1-&gt;3)-beta-D-glucans.</text>
        <dbReference type="EC" id="3.2.1.39"/>
    </reaction>
</comment>
<dbReference type="EMBL" id="RXIC02000066">
    <property type="protein sequence ID" value="KAB1201454.1"/>
    <property type="molecule type" value="Genomic_DNA"/>
</dbReference>
<evidence type="ECO:0000256" key="9">
    <source>
        <dbReference type="RuleBase" id="RU004336"/>
    </source>
</evidence>
<protein>
    <recommendedName>
        <fullName evidence="3">glucan endo-1,3-beta-D-glucosidase</fullName>
        <ecNumber evidence="3">3.2.1.39</ecNumber>
    </recommendedName>
    <alternativeName>
        <fullName evidence="6">(1-&gt;3)-beta-glucan endohydrolase</fullName>
    </alternativeName>
    <alternativeName>
        <fullName evidence="7">Beta-1,3-endoglucanase</fullName>
    </alternativeName>
</protein>
<evidence type="ECO:0000256" key="4">
    <source>
        <dbReference type="ARBA" id="ARBA00022801"/>
    </source>
</evidence>
<keyword evidence="11" id="KW-1185">Reference proteome</keyword>
<dbReference type="GO" id="GO:0042973">
    <property type="term" value="F:glucan endo-1,3-beta-D-glucosidase activity"/>
    <property type="evidence" value="ECO:0007669"/>
    <property type="project" value="UniProtKB-EC"/>
</dbReference>
<gene>
    <name evidence="10" type="ORF">CJ030_MR0G003689</name>
</gene>
<dbReference type="PANTHER" id="PTHR32227">
    <property type="entry name" value="GLUCAN ENDO-1,3-BETA-GLUCOSIDASE BG1-RELATED-RELATED"/>
    <property type="match status" value="1"/>
</dbReference>
<evidence type="ECO:0000256" key="2">
    <source>
        <dbReference type="ARBA" id="ARBA00008773"/>
    </source>
</evidence>
<evidence type="ECO:0000256" key="1">
    <source>
        <dbReference type="ARBA" id="ARBA00000382"/>
    </source>
</evidence>
<evidence type="ECO:0000256" key="8">
    <source>
        <dbReference type="RuleBase" id="RU004335"/>
    </source>
</evidence>
<accession>A0A6A1ULU2</accession>
<evidence type="ECO:0000256" key="3">
    <source>
        <dbReference type="ARBA" id="ARBA00012780"/>
    </source>
</evidence>
<dbReference type="InterPro" id="IPR000490">
    <property type="entry name" value="Glyco_hydro_17"/>
</dbReference>
<keyword evidence="4 9" id="KW-0378">Hydrolase</keyword>
<dbReference type="Proteomes" id="UP000516437">
    <property type="component" value="Unassembled WGS sequence"/>
</dbReference>
<organism evidence="10 11">
    <name type="scientific">Morella rubra</name>
    <name type="common">Chinese bayberry</name>
    <dbReference type="NCBI Taxonomy" id="262757"/>
    <lineage>
        <taxon>Eukaryota</taxon>
        <taxon>Viridiplantae</taxon>
        <taxon>Streptophyta</taxon>
        <taxon>Embryophyta</taxon>
        <taxon>Tracheophyta</taxon>
        <taxon>Spermatophyta</taxon>
        <taxon>Magnoliopsida</taxon>
        <taxon>eudicotyledons</taxon>
        <taxon>Gunneridae</taxon>
        <taxon>Pentapetalae</taxon>
        <taxon>rosids</taxon>
        <taxon>fabids</taxon>
        <taxon>Fagales</taxon>
        <taxon>Myricaceae</taxon>
        <taxon>Morella</taxon>
    </lineage>
</organism>
<dbReference type="PROSITE" id="PS00587">
    <property type="entry name" value="GLYCOSYL_HYDROL_F17"/>
    <property type="match status" value="1"/>
</dbReference>